<keyword evidence="3 8" id="KW-0489">Methyltransferase</keyword>
<proteinExistence type="inferred from homology"/>
<dbReference type="RefSeq" id="WP_380035508.1">
    <property type="nucleotide sequence ID" value="NZ_JBHSHB010000024.1"/>
</dbReference>
<dbReference type="GO" id="GO:0032259">
    <property type="term" value="P:methylation"/>
    <property type="evidence" value="ECO:0007669"/>
    <property type="project" value="UniProtKB-KW"/>
</dbReference>
<keyword evidence="4 8" id="KW-0808">Transferase</keyword>
<comment type="similarity">
    <text evidence="1">Belongs to the N(4)/N(6)-methyltransferase family.</text>
</comment>
<evidence type="ECO:0000256" key="2">
    <source>
        <dbReference type="ARBA" id="ARBA00011900"/>
    </source>
</evidence>
<dbReference type="PROSITE" id="PS00092">
    <property type="entry name" value="N6_MTASE"/>
    <property type="match status" value="1"/>
</dbReference>
<evidence type="ECO:0000256" key="1">
    <source>
        <dbReference type="ARBA" id="ARBA00006594"/>
    </source>
</evidence>
<dbReference type="EC" id="2.1.1.72" evidence="2"/>
<organism evidence="8 9">
    <name type="scientific">Dokdonia genika</name>
    <dbReference type="NCBI Taxonomy" id="308113"/>
    <lineage>
        <taxon>Bacteria</taxon>
        <taxon>Pseudomonadati</taxon>
        <taxon>Bacteroidota</taxon>
        <taxon>Flavobacteriia</taxon>
        <taxon>Flavobacteriales</taxon>
        <taxon>Flavobacteriaceae</taxon>
        <taxon>Dokdonia</taxon>
    </lineage>
</organism>
<sequence>MPTLNWIGKEKVVSHHQDVPFRVFQHKYNFSSLKGQGSKENGLNKIIHGDNLEALKSLLPEFEGKIKCIYIDPPYNTGNEKWVYNDNVNHPKIKKWIGEVVGKDNDDFTRHDKWLCMMYPRLKLLQKLLSEDGGIFISIGKDEFAYLKVLCDTIFGRKNFRECFIWYNEGNTENQEDITLIHEYVLFYAKDINSLSFQKVVDPNIPEESKIRRNFVENSLVKNGYKNPPSEILLPKGFPCEVENIKFDKTDNYKELLSEIETIGFIDRSFSKKHKAKYPLKKDNLIIEEYRLKNEAVVYTGWSAANKLKKFIDNNCEPYSEDEAMLSFYLSKNGVIYYRKEGRASHFVPSVLRNMGTTERNKYMLEDMDIKFDFPKPVELVSFLISSITGKDDYVLDSFAGSGTTSHAVLNLNNDDGGNRKFILIELEEYAEKLTAKRTKAVISGYSGKKGIIEGVKSDFDFYELGQPIFKDNENLNEEVGEDKIRNYIYYTETKQPLIRPQSKDAKYLLDNYQDTGYYFYYEKDSLTTLDNNSLGIISELQEQYIIYADICLLDEQYMLNKNIIFKKIPRDIKRF</sequence>
<evidence type="ECO:0000256" key="6">
    <source>
        <dbReference type="ARBA" id="ARBA00047942"/>
    </source>
</evidence>
<dbReference type="Gene3D" id="3.40.50.150">
    <property type="entry name" value="Vaccinia Virus protein VP39"/>
    <property type="match status" value="1"/>
</dbReference>
<evidence type="ECO:0000256" key="3">
    <source>
        <dbReference type="ARBA" id="ARBA00022603"/>
    </source>
</evidence>
<evidence type="ECO:0000259" key="7">
    <source>
        <dbReference type="Pfam" id="PF01555"/>
    </source>
</evidence>
<evidence type="ECO:0000313" key="9">
    <source>
        <dbReference type="Proteomes" id="UP001595878"/>
    </source>
</evidence>
<dbReference type="InterPro" id="IPR002295">
    <property type="entry name" value="N4/N6-MTase_EcoPI_Mod-like"/>
</dbReference>
<keyword evidence="9" id="KW-1185">Reference proteome</keyword>
<dbReference type="Pfam" id="PF01555">
    <property type="entry name" value="N6_N4_Mtase"/>
    <property type="match status" value="1"/>
</dbReference>
<accession>A0ABV9LBN9</accession>
<comment type="caution">
    <text evidence="8">The sequence shown here is derived from an EMBL/GenBank/DDBJ whole genome shotgun (WGS) entry which is preliminary data.</text>
</comment>
<dbReference type="InterPro" id="IPR002941">
    <property type="entry name" value="DNA_methylase_N4/N6"/>
</dbReference>
<dbReference type="GO" id="GO:0008168">
    <property type="term" value="F:methyltransferase activity"/>
    <property type="evidence" value="ECO:0007669"/>
    <property type="project" value="UniProtKB-KW"/>
</dbReference>
<dbReference type="InterPro" id="IPR002052">
    <property type="entry name" value="DNA_methylase_N6_adenine_CS"/>
</dbReference>
<dbReference type="SUPFAM" id="SSF53335">
    <property type="entry name" value="S-adenosyl-L-methionine-dependent methyltransferases"/>
    <property type="match status" value="1"/>
</dbReference>
<evidence type="ECO:0000256" key="4">
    <source>
        <dbReference type="ARBA" id="ARBA00022679"/>
    </source>
</evidence>
<dbReference type="PRINTS" id="PR00506">
    <property type="entry name" value="D21N6MTFRASE"/>
</dbReference>
<comment type="catalytic activity">
    <reaction evidence="6">
        <text>a 2'-deoxyadenosine in DNA + S-adenosyl-L-methionine = an N(6)-methyl-2'-deoxyadenosine in DNA + S-adenosyl-L-homocysteine + H(+)</text>
        <dbReference type="Rhea" id="RHEA:15197"/>
        <dbReference type="Rhea" id="RHEA-COMP:12418"/>
        <dbReference type="Rhea" id="RHEA-COMP:12419"/>
        <dbReference type="ChEBI" id="CHEBI:15378"/>
        <dbReference type="ChEBI" id="CHEBI:57856"/>
        <dbReference type="ChEBI" id="CHEBI:59789"/>
        <dbReference type="ChEBI" id="CHEBI:90615"/>
        <dbReference type="ChEBI" id="CHEBI:90616"/>
        <dbReference type="EC" id="2.1.1.72"/>
    </reaction>
</comment>
<evidence type="ECO:0000313" key="8">
    <source>
        <dbReference type="EMBL" id="MFC4691509.1"/>
    </source>
</evidence>
<dbReference type="Proteomes" id="UP001595878">
    <property type="component" value="Unassembled WGS sequence"/>
</dbReference>
<protein>
    <recommendedName>
        <fullName evidence="2">site-specific DNA-methyltransferase (adenine-specific)</fullName>
        <ecNumber evidence="2">2.1.1.72</ecNumber>
    </recommendedName>
</protein>
<feature type="domain" description="DNA methylase N-4/N-6" evidence="7">
    <location>
        <begin position="66"/>
        <end position="435"/>
    </location>
</feature>
<dbReference type="InterPro" id="IPR029063">
    <property type="entry name" value="SAM-dependent_MTases_sf"/>
</dbReference>
<dbReference type="EMBL" id="JBHSHB010000024">
    <property type="protein sequence ID" value="MFC4691509.1"/>
    <property type="molecule type" value="Genomic_DNA"/>
</dbReference>
<evidence type="ECO:0000256" key="5">
    <source>
        <dbReference type="ARBA" id="ARBA00022691"/>
    </source>
</evidence>
<keyword evidence="5" id="KW-0949">S-adenosyl-L-methionine</keyword>
<gene>
    <name evidence="8" type="ORF">ACFO5T_13805</name>
</gene>
<name>A0ABV9LBN9_9FLAO</name>
<reference evidence="9" key="1">
    <citation type="journal article" date="2019" name="Int. J. Syst. Evol. Microbiol.">
        <title>The Global Catalogue of Microorganisms (GCM) 10K type strain sequencing project: providing services to taxonomists for standard genome sequencing and annotation.</title>
        <authorList>
            <consortium name="The Broad Institute Genomics Platform"/>
            <consortium name="The Broad Institute Genome Sequencing Center for Infectious Disease"/>
            <person name="Wu L."/>
            <person name="Ma J."/>
        </authorList>
    </citation>
    <scope>NUCLEOTIDE SEQUENCE [LARGE SCALE GENOMIC DNA]</scope>
    <source>
        <strain evidence="9">CGMCC 4.7427</strain>
    </source>
</reference>
<dbReference type="PIRSF" id="PIRSF015855">
    <property type="entry name" value="TypeIII_Mtase_mKpnI"/>
    <property type="match status" value="1"/>
</dbReference>